<dbReference type="GO" id="GO:0097621">
    <property type="term" value="F:monoamine oxidase activity"/>
    <property type="evidence" value="ECO:0007669"/>
    <property type="project" value="UniProtKB-EC"/>
</dbReference>
<reference evidence="2 3" key="1">
    <citation type="submission" date="2020-08" db="EMBL/GenBank/DDBJ databases">
        <title>Sequencing the genomes of 1000 actinobacteria strains.</title>
        <authorList>
            <person name="Klenk H.-P."/>
        </authorList>
    </citation>
    <scope>NUCLEOTIDE SEQUENCE [LARGE SCALE GENOMIC DNA]</scope>
    <source>
        <strain evidence="2 3">DSM 46887</strain>
    </source>
</reference>
<evidence type="ECO:0000259" key="1">
    <source>
        <dbReference type="Pfam" id="PF01593"/>
    </source>
</evidence>
<proteinExistence type="predicted"/>
<dbReference type="AlphaFoldDB" id="A0A7W9IEF2"/>
<evidence type="ECO:0000313" key="3">
    <source>
        <dbReference type="Proteomes" id="UP000540685"/>
    </source>
</evidence>
<sequence>MAAGATDVVVIGAGVAGLACARELAARGLGVAVLEARDTAGGRVRTLRASPGDLVELGAQVVHRVDCDAFDDLLGRAGITTAPMETGTGLVVVSGGVHWDPAALAARVWPLPWVVEAGLYTAGPFPGPSSGPFPSTVDRALSGLAPRARALARCWIEQVVGEDPALLDLAALATTYHGRGRGGERVVAAGFDGVVRALAEGLPVRTGSPAELVRWSPAGVEVVTPAGTVRGRAAVVTAAPSVVTGGGLVFEPPLPPGRTGAGAVLASCDAVAVVLVTARPAPRSGWLLLADPPGGLWTVRAGSRLVTGHVKGPSAETARRPGWERDLLRILRPRLGAVDDVLVTDWGRDPWARGAYSVPVRGADDASAVWAAPLGGVVFFAGEASAPPGLRGLVQGALASGRRAAEEVALVLSGHDGTGHDRCGGGDA</sequence>
<dbReference type="RefSeq" id="WP_184538893.1">
    <property type="nucleotide sequence ID" value="NZ_JACHMP010000001.1"/>
</dbReference>
<dbReference type="PRINTS" id="PR00411">
    <property type="entry name" value="PNDRDTASEI"/>
</dbReference>
<dbReference type="Proteomes" id="UP000540685">
    <property type="component" value="Unassembled WGS sequence"/>
</dbReference>
<organism evidence="2 3">
    <name type="scientific">Streptosporangium becharense</name>
    <dbReference type="NCBI Taxonomy" id="1816182"/>
    <lineage>
        <taxon>Bacteria</taxon>
        <taxon>Bacillati</taxon>
        <taxon>Actinomycetota</taxon>
        <taxon>Actinomycetes</taxon>
        <taxon>Streptosporangiales</taxon>
        <taxon>Streptosporangiaceae</taxon>
        <taxon>Streptosporangium</taxon>
    </lineage>
</organism>
<comment type="caution">
    <text evidence="2">The sequence shown here is derived from an EMBL/GenBank/DDBJ whole genome shotgun (WGS) entry which is preliminary data.</text>
</comment>
<feature type="domain" description="Amine oxidase" evidence="1">
    <location>
        <begin position="15"/>
        <end position="82"/>
    </location>
</feature>
<dbReference type="SUPFAM" id="SSF51905">
    <property type="entry name" value="FAD/NAD(P)-binding domain"/>
    <property type="match status" value="1"/>
</dbReference>
<keyword evidence="2" id="KW-0560">Oxidoreductase</keyword>
<gene>
    <name evidence="2" type="ORF">F4562_002291</name>
</gene>
<dbReference type="Pfam" id="PF01593">
    <property type="entry name" value="Amino_oxidase"/>
    <property type="match status" value="2"/>
</dbReference>
<evidence type="ECO:0000313" key="2">
    <source>
        <dbReference type="EMBL" id="MBB5819229.1"/>
    </source>
</evidence>
<dbReference type="PANTHER" id="PTHR10742">
    <property type="entry name" value="FLAVIN MONOAMINE OXIDASE"/>
    <property type="match status" value="1"/>
</dbReference>
<dbReference type="PANTHER" id="PTHR10742:SF410">
    <property type="entry name" value="LYSINE-SPECIFIC HISTONE DEMETHYLASE 2"/>
    <property type="match status" value="1"/>
</dbReference>
<dbReference type="SUPFAM" id="SSF54373">
    <property type="entry name" value="FAD-linked reductases, C-terminal domain"/>
    <property type="match status" value="1"/>
</dbReference>
<protein>
    <submittedName>
        <fullName evidence="2">Monoamine oxidase</fullName>
        <ecNumber evidence="2">1.4.3.4</ecNumber>
    </submittedName>
</protein>
<name>A0A7W9IEF2_9ACTN</name>
<dbReference type="Gene3D" id="3.50.50.60">
    <property type="entry name" value="FAD/NAD(P)-binding domain"/>
    <property type="match status" value="1"/>
</dbReference>
<dbReference type="EMBL" id="JACHMP010000001">
    <property type="protein sequence ID" value="MBB5819229.1"/>
    <property type="molecule type" value="Genomic_DNA"/>
</dbReference>
<dbReference type="InterPro" id="IPR050281">
    <property type="entry name" value="Flavin_monoamine_oxidase"/>
</dbReference>
<dbReference type="EC" id="1.4.3.4" evidence="2"/>
<dbReference type="InterPro" id="IPR002937">
    <property type="entry name" value="Amino_oxidase"/>
</dbReference>
<accession>A0A7W9IEF2</accession>
<feature type="domain" description="Amine oxidase" evidence="1">
    <location>
        <begin position="162"/>
        <end position="408"/>
    </location>
</feature>
<keyword evidence="3" id="KW-1185">Reference proteome</keyword>
<dbReference type="InterPro" id="IPR036188">
    <property type="entry name" value="FAD/NAD-bd_sf"/>
</dbReference>